<dbReference type="InterPro" id="IPR036236">
    <property type="entry name" value="Znf_C2H2_sf"/>
</dbReference>
<dbReference type="EMBL" id="LNIX01000018">
    <property type="protein sequence ID" value="OXA45409.1"/>
    <property type="molecule type" value="Genomic_DNA"/>
</dbReference>
<evidence type="ECO:0000259" key="2">
    <source>
        <dbReference type="PROSITE" id="PS50157"/>
    </source>
</evidence>
<evidence type="ECO:0000313" key="4">
    <source>
        <dbReference type="Proteomes" id="UP000198287"/>
    </source>
</evidence>
<dbReference type="AlphaFoldDB" id="A0A226DJN4"/>
<dbReference type="InterPro" id="IPR013087">
    <property type="entry name" value="Znf_C2H2_type"/>
</dbReference>
<proteinExistence type="predicted"/>
<keyword evidence="1" id="KW-0479">Metal-binding</keyword>
<keyword evidence="1" id="KW-0862">Zinc</keyword>
<evidence type="ECO:0000256" key="1">
    <source>
        <dbReference type="PROSITE-ProRule" id="PRU00042"/>
    </source>
</evidence>
<sequence length="191" mass="21587">MDLIPGKEWECAKCSKTFDTFDVLARHVVTHDPNATLKCEVCSKICKIDAAYHDRCGEFTPNGNDQVVPLVTACFKTPPLYADTPKPSTEQRIYSQWNNPNNQNDIRRLCSQRKKLNLFGLQKLASLIGVAVLDLPGHDFIDNDQVNTPPPSHLTPNHNRSSYLLNCHTNVFVFLSLLWHPPDLNQLMSSE</sequence>
<accession>A0A226DJN4</accession>
<dbReference type="Gene3D" id="3.30.160.60">
    <property type="entry name" value="Classic Zinc Finger"/>
    <property type="match status" value="1"/>
</dbReference>
<dbReference type="PROSITE" id="PS00028">
    <property type="entry name" value="ZINC_FINGER_C2H2_1"/>
    <property type="match status" value="1"/>
</dbReference>
<protein>
    <submittedName>
        <fullName evidence="3">Zinc finger protein PLAGL1</fullName>
    </submittedName>
</protein>
<dbReference type="GO" id="GO:0008270">
    <property type="term" value="F:zinc ion binding"/>
    <property type="evidence" value="ECO:0007669"/>
    <property type="project" value="UniProtKB-KW"/>
</dbReference>
<evidence type="ECO:0000313" key="3">
    <source>
        <dbReference type="EMBL" id="OXA45409.1"/>
    </source>
</evidence>
<dbReference type="PROSITE" id="PS50157">
    <property type="entry name" value="ZINC_FINGER_C2H2_2"/>
    <property type="match status" value="1"/>
</dbReference>
<comment type="caution">
    <text evidence="3">The sequence shown here is derived from an EMBL/GenBank/DDBJ whole genome shotgun (WGS) entry which is preliminary data.</text>
</comment>
<organism evidence="3 4">
    <name type="scientific">Folsomia candida</name>
    <name type="common">Springtail</name>
    <dbReference type="NCBI Taxonomy" id="158441"/>
    <lineage>
        <taxon>Eukaryota</taxon>
        <taxon>Metazoa</taxon>
        <taxon>Ecdysozoa</taxon>
        <taxon>Arthropoda</taxon>
        <taxon>Hexapoda</taxon>
        <taxon>Collembola</taxon>
        <taxon>Entomobryomorpha</taxon>
        <taxon>Isotomoidea</taxon>
        <taxon>Isotomidae</taxon>
        <taxon>Proisotominae</taxon>
        <taxon>Folsomia</taxon>
    </lineage>
</organism>
<keyword evidence="4" id="KW-1185">Reference proteome</keyword>
<feature type="domain" description="C2H2-type" evidence="2">
    <location>
        <begin position="9"/>
        <end position="36"/>
    </location>
</feature>
<name>A0A226DJN4_FOLCA</name>
<keyword evidence="1" id="KW-0863">Zinc-finger</keyword>
<dbReference type="SUPFAM" id="SSF57667">
    <property type="entry name" value="beta-beta-alpha zinc fingers"/>
    <property type="match status" value="1"/>
</dbReference>
<dbReference type="Proteomes" id="UP000198287">
    <property type="component" value="Unassembled WGS sequence"/>
</dbReference>
<gene>
    <name evidence="3" type="ORF">Fcan01_19879</name>
</gene>
<reference evidence="3 4" key="1">
    <citation type="submission" date="2015-12" db="EMBL/GenBank/DDBJ databases">
        <title>The genome of Folsomia candida.</title>
        <authorList>
            <person name="Faddeeva A."/>
            <person name="Derks M.F."/>
            <person name="Anvar Y."/>
            <person name="Smit S."/>
            <person name="Van Straalen N."/>
            <person name="Roelofs D."/>
        </authorList>
    </citation>
    <scope>NUCLEOTIDE SEQUENCE [LARGE SCALE GENOMIC DNA]</scope>
    <source>
        <strain evidence="3 4">VU population</strain>
        <tissue evidence="3">Whole body</tissue>
    </source>
</reference>